<evidence type="ECO:0000313" key="3">
    <source>
        <dbReference type="Proteomes" id="UP000075884"/>
    </source>
</evidence>
<reference evidence="3" key="1">
    <citation type="submission" date="2013-03" db="EMBL/GenBank/DDBJ databases">
        <title>The Genome Sequence of Anopheles dirus WRAIR2.</title>
        <authorList>
            <consortium name="The Broad Institute Genomics Platform"/>
            <person name="Neafsey D.E."/>
            <person name="Walton C."/>
            <person name="Walker B."/>
            <person name="Young S.K."/>
            <person name="Zeng Q."/>
            <person name="Gargeya S."/>
            <person name="Fitzgerald M."/>
            <person name="Haas B."/>
            <person name="Abouelleil A."/>
            <person name="Allen A.W."/>
            <person name="Alvarado L."/>
            <person name="Arachchi H.M."/>
            <person name="Berlin A.M."/>
            <person name="Chapman S.B."/>
            <person name="Gainer-Dewar J."/>
            <person name="Goldberg J."/>
            <person name="Griggs A."/>
            <person name="Gujja S."/>
            <person name="Hansen M."/>
            <person name="Howarth C."/>
            <person name="Imamovic A."/>
            <person name="Ireland A."/>
            <person name="Larimer J."/>
            <person name="McCowan C."/>
            <person name="Murphy C."/>
            <person name="Pearson M."/>
            <person name="Poon T.W."/>
            <person name="Priest M."/>
            <person name="Roberts A."/>
            <person name="Saif S."/>
            <person name="Shea T."/>
            <person name="Sisk P."/>
            <person name="Sykes S."/>
            <person name="Wortman J."/>
            <person name="Nusbaum C."/>
            <person name="Birren B."/>
        </authorList>
    </citation>
    <scope>NUCLEOTIDE SEQUENCE [LARGE SCALE GENOMIC DNA]</scope>
    <source>
        <strain evidence="3">WRAIR2</strain>
    </source>
</reference>
<dbReference type="Proteomes" id="UP000075884">
    <property type="component" value="Unassembled WGS sequence"/>
</dbReference>
<feature type="compositionally biased region" description="Polar residues" evidence="1">
    <location>
        <begin position="147"/>
        <end position="161"/>
    </location>
</feature>
<dbReference type="VEuPathDB" id="VectorBase:ADIR001319"/>
<sequence length="179" mass="19705">VKLPGSPSEQQASKQLHLSSKPSSAVFHRQRIYCDKNGPRGDLQQSRRGREEPGADAGRCGSARHLRPVQAGHGRRLQHREAGLPRLQGQVEVGGVERAEGHGPGGGEAGVRGQGPRADQAAWLEVRTAPARQPSRFHRVPALKHAQTTLARSHTHTQTPCQRRKGRAGRMQWYKYFSV</sequence>
<evidence type="ECO:0000313" key="2">
    <source>
        <dbReference type="EnsemblMetazoa" id="ADIR001319-PA"/>
    </source>
</evidence>
<dbReference type="EnsemblMetazoa" id="ADIR001319-RA">
    <property type="protein sequence ID" value="ADIR001319-PA"/>
    <property type="gene ID" value="ADIR001319"/>
</dbReference>
<proteinExistence type="predicted"/>
<feature type="region of interest" description="Disordered" evidence="1">
    <location>
        <begin position="1"/>
        <end position="118"/>
    </location>
</feature>
<evidence type="ECO:0000256" key="1">
    <source>
        <dbReference type="SAM" id="MobiDB-lite"/>
    </source>
</evidence>
<dbReference type="AlphaFoldDB" id="A0A182N111"/>
<feature type="region of interest" description="Disordered" evidence="1">
    <location>
        <begin position="147"/>
        <end position="167"/>
    </location>
</feature>
<reference evidence="2" key="2">
    <citation type="submission" date="2020-05" db="UniProtKB">
        <authorList>
            <consortium name="EnsemblMetazoa"/>
        </authorList>
    </citation>
    <scope>IDENTIFICATION</scope>
    <source>
        <strain evidence="2">WRAIR2</strain>
    </source>
</reference>
<protein>
    <submittedName>
        <fullName evidence="2">Uncharacterized protein</fullName>
    </submittedName>
</protein>
<accession>A0A182N111</accession>
<feature type="compositionally biased region" description="Basic residues" evidence="1">
    <location>
        <begin position="62"/>
        <end position="78"/>
    </location>
</feature>
<name>A0A182N111_9DIPT</name>
<organism evidence="2 3">
    <name type="scientific">Anopheles dirus</name>
    <dbReference type="NCBI Taxonomy" id="7168"/>
    <lineage>
        <taxon>Eukaryota</taxon>
        <taxon>Metazoa</taxon>
        <taxon>Ecdysozoa</taxon>
        <taxon>Arthropoda</taxon>
        <taxon>Hexapoda</taxon>
        <taxon>Insecta</taxon>
        <taxon>Pterygota</taxon>
        <taxon>Neoptera</taxon>
        <taxon>Endopterygota</taxon>
        <taxon>Diptera</taxon>
        <taxon>Nematocera</taxon>
        <taxon>Culicoidea</taxon>
        <taxon>Culicidae</taxon>
        <taxon>Anophelinae</taxon>
        <taxon>Anopheles</taxon>
    </lineage>
</organism>
<feature type="compositionally biased region" description="Polar residues" evidence="1">
    <location>
        <begin position="7"/>
        <end position="23"/>
    </location>
</feature>
<keyword evidence="3" id="KW-1185">Reference proteome</keyword>
<feature type="compositionally biased region" description="Gly residues" evidence="1">
    <location>
        <begin position="102"/>
        <end position="113"/>
    </location>
</feature>